<organism evidence="1">
    <name type="scientific">marine metagenome</name>
    <dbReference type="NCBI Taxonomy" id="408172"/>
    <lineage>
        <taxon>unclassified sequences</taxon>
        <taxon>metagenomes</taxon>
        <taxon>ecological metagenomes</taxon>
    </lineage>
</organism>
<protein>
    <recommendedName>
        <fullName evidence="2">Nucleoside 2-deoxyribosyltransferase</fullName>
    </recommendedName>
</protein>
<dbReference type="SUPFAM" id="SSF52309">
    <property type="entry name" value="N-(deoxy)ribosyltransferase-like"/>
    <property type="match status" value="1"/>
</dbReference>
<accession>A0A381NMN0</accession>
<dbReference type="AlphaFoldDB" id="A0A381NMN0"/>
<dbReference type="InterPro" id="IPR007710">
    <property type="entry name" value="Nucleoside_deoxyribTrfase"/>
</dbReference>
<evidence type="ECO:0000313" key="1">
    <source>
        <dbReference type="EMBL" id="SUZ55364.1"/>
    </source>
</evidence>
<reference evidence="1" key="1">
    <citation type="submission" date="2018-05" db="EMBL/GenBank/DDBJ databases">
        <authorList>
            <person name="Lanie J.A."/>
            <person name="Ng W.-L."/>
            <person name="Kazmierczak K.M."/>
            <person name="Andrzejewski T.M."/>
            <person name="Davidsen T.M."/>
            <person name="Wayne K.J."/>
            <person name="Tettelin H."/>
            <person name="Glass J.I."/>
            <person name="Rusch D."/>
            <person name="Podicherti R."/>
            <person name="Tsui H.-C.T."/>
            <person name="Winkler M.E."/>
        </authorList>
    </citation>
    <scope>NUCLEOTIDE SEQUENCE</scope>
</reference>
<dbReference type="Gene3D" id="3.40.50.450">
    <property type="match status" value="1"/>
</dbReference>
<dbReference type="EMBL" id="UINC01000443">
    <property type="protein sequence ID" value="SUZ55364.1"/>
    <property type="molecule type" value="Genomic_DNA"/>
</dbReference>
<dbReference type="Pfam" id="PF05014">
    <property type="entry name" value="Nuc_deoxyrib_tr"/>
    <property type="match status" value="1"/>
</dbReference>
<proteinExistence type="predicted"/>
<name>A0A381NMN0_9ZZZZ</name>
<gene>
    <name evidence="1" type="ORF">METZ01_LOCUS8218</name>
</gene>
<evidence type="ECO:0008006" key="2">
    <source>
        <dbReference type="Google" id="ProtNLM"/>
    </source>
</evidence>
<sequence>MPNSFSVYFAGDLFNHKDLIGNLLLSQSIEKESGERYVCVVPQHLEQSTSRSIDIRNSDLSEVVKADLILVNFDGTELDSGTVIEFLFAKALDIPAVILRSDFRSAGDQERGDPWNLMCSGYPRTRKVSLNAMAWYQEAWNKGGGTLAILERFYGKLSKTILAEFDLVLKEQSLIDNEQMLLNVYEWALRFPGNGFTDLISEEELRTLLHAKQNKGSVLT</sequence>